<keyword evidence="2" id="KW-1185">Reference proteome</keyword>
<dbReference type="GeneID" id="27719655"/>
<comment type="caution">
    <text evidence="1">The sequence shown here is derived from an EMBL/GenBank/DDBJ whole genome shotgun (WGS) entry which is preliminary data.</text>
</comment>
<dbReference type="KEGG" id="sapo:SAPIO_CDS10457"/>
<organism evidence="1 2">
    <name type="scientific">Pseudallescheria apiosperma</name>
    <name type="common">Scedosporium apiospermum</name>
    <dbReference type="NCBI Taxonomy" id="563466"/>
    <lineage>
        <taxon>Eukaryota</taxon>
        <taxon>Fungi</taxon>
        <taxon>Dikarya</taxon>
        <taxon>Ascomycota</taxon>
        <taxon>Pezizomycotina</taxon>
        <taxon>Sordariomycetes</taxon>
        <taxon>Hypocreomycetidae</taxon>
        <taxon>Microascales</taxon>
        <taxon>Microascaceae</taxon>
        <taxon>Scedosporium</taxon>
    </lineage>
</organism>
<dbReference type="EMBL" id="JOWA01000165">
    <property type="protein sequence ID" value="KEZ39073.1"/>
    <property type="molecule type" value="Genomic_DNA"/>
</dbReference>
<dbReference type="RefSeq" id="XP_016638872.1">
    <property type="nucleotide sequence ID" value="XM_016784040.1"/>
</dbReference>
<dbReference type="OrthoDB" id="3649348at2759"/>
<name>A0A084FVG1_PSEDA</name>
<dbReference type="Proteomes" id="UP000028545">
    <property type="component" value="Unassembled WGS sequence"/>
</dbReference>
<protein>
    <submittedName>
        <fullName evidence="1">Uncharacterized protein</fullName>
    </submittedName>
</protein>
<sequence length="145" mass="15172">MSTATSAVSPIPVAFFGLQVELSQKIQAALLPEYDVVHTVFNLAAAEAELLPLLQGVKTITPSSKLGSNVDRPAAERKVPVIVFFAGAISPEDVGKVTELVNKVAPGTGLVQATREEVREAGATGPDPVIIAKVLKGKFGEVLKK</sequence>
<reference evidence="1 2" key="1">
    <citation type="journal article" date="2014" name="Genome Announc.">
        <title>Draft genome sequence of the pathogenic fungus Scedosporium apiospermum.</title>
        <authorList>
            <person name="Vandeputte P."/>
            <person name="Ghamrawi S."/>
            <person name="Rechenmann M."/>
            <person name="Iltis A."/>
            <person name="Giraud S."/>
            <person name="Fleury M."/>
            <person name="Thornton C."/>
            <person name="Delhaes L."/>
            <person name="Meyer W."/>
            <person name="Papon N."/>
            <person name="Bouchara J.P."/>
        </authorList>
    </citation>
    <scope>NUCLEOTIDE SEQUENCE [LARGE SCALE GENOMIC DNA]</scope>
    <source>
        <strain evidence="1 2">IHEM 14462</strain>
    </source>
</reference>
<dbReference type="OMA" id="HVCLTHE"/>
<proteinExistence type="predicted"/>
<dbReference type="AlphaFoldDB" id="A0A084FVG1"/>
<dbReference type="HOGENOM" id="CLU_119195_0_0_1"/>
<dbReference type="VEuPathDB" id="FungiDB:SAPIO_CDS10457"/>
<gene>
    <name evidence="1" type="ORF">SAPIO_CDS10457</name>
</gene>
<accession>A0A084FVG1</accession>
<evidence type="ECO:0000313" key="2">
    <source>
        <dbReference type="Proteomes" id="UP000028545"/>
    </source>
</evidence>
<evidence type="ECO:0000313" key="1">
    <source>
        <dbReference type="EMBL" id="KEZ39073.1"/>
    </source>
</evidence>